<protein>
    <submittedName>
        <fullName evidence="2">CoA transferase</fullName>
    </submittedName>
</protein>
<accession>A0A2S0N024</accession>
<name>A0A2S0N024_9BURK</name>
<dbReference type="Gene3D" id="3.40.50.10540">
    <property type="entry name" value="Crotonobetainyl-coa:carnitine coa-transferase, domain 1"/>
    <property type="match status" value="1"/>
</dbReference>
<proteinExistence type="predicted"/>
<dbReference type="AlphaFoldDB" id="A0A2S0N024"/>
<dbReference type="KEGG" id="simp:C6571_08420"/>
<gene>
    <name evidence="2" type="ORF">C6571_08420</name>
</gene>
<dbReference type="SUPFAM" id="SSF89796">
    <property type="entry name" value="CoA-transferase family III (CaiB/BaiF)"/>
    <property type="match status" value="1"/>
</dbReference>
<dbReference type="Gene3D" id="3.30.1540.10">
    <property type="entry name" value="formyl-coa transferase, domain 3"/>
    <property type="match status" value="1"/>
</dbReference>
<dbReference type="InterPro" id="IPR023606">
    <property type="entry name" value="CoA-Trfase_III_dom_1_sf"/>
</dbReference>
<dbReference type="Pfam" id="PF02515">
    <property type="entry name" value="CoA_transf_3"/>
    <property type="match status" value="1"/>
</dbReference>
<evidence type="ECO:0000313" key="2">
    <source>
        <dbReference type="EMBL" id="AVO41311.1"/>
    </source>
</evidence>
<dbReference type="RefSeq" id="WP_106446288.1">
    <property type="nucleotide sequence ID" value="NZ_CP027669.1"/>
</dbReference>
<reference evidence="2 3" key="1">
    <citation type="submission" date="2018-03" db="EMBL/GenBank/DDBJ databases">
        <title>Genome sequencing of Simplicispira sp.</title>
        <authorList>
            <person name="Kim S.-J."/>
            <person name="Heo J."/>
            <person name="Kwon S.-W."/>
        </authorList>
    </citation>
    <scope>NUCLEOTIDE SEQUENCE [LARGE SCALE GENOMIC DNA]</scope>
    <source>
        <strain evidence="2 3">SC1-8</strain>
    </source>
</reference>
<dbReference type="PANTHER" id="PTHR48207">
    <property type="entry name" value="SUCCINATE--HYDROXYMETHYLGLUTARATE COA-TRANSFERASE"/>
    <property type="match status" value="1"/>
</dbReference>
<evidence type="ECO:0000313" key="3">
    <source>
        <dbReference type="Proteomes" id="UP000239326"/>
    </source>
</evidence>
<dbReference type="GO" id="GO:0008410">
    <property type="term" value="F:CoA-transferase activity"/>
    <property type="evidence" value="ECO:0007669"/>
    <property type="project" value="TreeGrafter"/>
</dbReference>
<dbReference type="Proteomes" id="UP000239326">
    <property type="component" value="Chromosome"/>
</dbReference>
<dbReference type="PANTHER" id="PTHR48207:SF4">
    <property type="entry name" value="BLL6097 PROTEIN"/>
    <property type="match status" value="1"/>
</dbReference>
<dbReference type="EMBL" id="CP027669">
    <property type="protein sequence ID" value="AVO41311.1"/>
    <property type="molecule type" value="Genomic_DNA"/>
</dbReference>
<dbReference type="InterPro" id="IPR003673">
    <property type="entry name" value="CoA-Trfase_fam_III"/>
</dbReference>
<sequence length="405" mass="44723">MSQETHASRTTGPLAGVRVIDMTTVFMGPSATQYLGDLGADVIKVEAPNGDSTRRVGPQGDLGLGPLFLALNRNKRSVVLDLKQEAGIAAVLKLVETADVLAYNVRPAGMRRLGLGYERLAEINKGLVYAGMVGFSQRGRYAKMAAFDDMIQAASALPTAMAQATDGVPRYLPTTIADRSVGIYAFGVIAAALYSRSQTGLGQSLEIPMFETMVPYVLGDHLYGHTFVPPQGGFGYPRVMSPNRRPYKTKDGYVCCLVYHDHHWKTFLTAVGQEHLLQTDPRFQNIRTRTEHIDALYQIVSDEMEKKTTEEWRLILQAGDIPVFPMHTFDSLLKDEHLADIGFIKEVEHPTVGKILDLGVPSEWSGTPPDNHRPVPRLGEHTEEILREVGYSDADIEDMRSRAVI</sequence>
<dbReference type="InterPro" id="IPR050483">
    <property type="entry name" value="CoA-transferase_III_domain"/>
</dbReference>
<dbReference type="InterPro" id="IPR044855">
    <property type="entry name" value="CoA-Trfase_III_dom3_sf"/>
</dbReference>
<organism evidence="2 3">
    <name type="scientific">Simplicispira suum</name>
    <dbReference type="NCBI Taxonomy" id="2109915"/>
    <lineage>
        <taxon>Bacteria</taxon>
        <taxon>Pseudomonadati</taxon>
        <taxon>Pseudomonadota</taxon>
        <taxon>Betaproteobacteria</taxon>
        <taxon>Burkholderiales</taxon>
        <taxon>Comamonadaceae</taxon>
        <taxon>Simplicispira</taxon>
    </lineage>
</organism>
<evidence type="ECO:0000256" key="1">
    <source>
        <dbReference type="ARBA" id="ARBA00022679"/>
    </source>
</evidence>
<keyword evidence="3" id="KW-1185">Reference proteome</keyword>
<dbReference type="OrthoDB" id="5294844at2"/>
<keyword evidence="1 2" id="KW-0808">Transferase</keyword>